<gene>
    <name evidence="1" type="ORF">KAK11_07160</name>
</gene>
<keyword evidence="2" id="KW-1185">Reference proteome</keyword>
<dbReference type="RefSeq" id="WP_210807660.1">
    <property type="nucleotide sequence ID" value="NZ_JAGQDG010000002.1"/>
</dbReference>
<organism evidence="1 2">
    <name type="scientific">Ideonella paludis</name>
    <dbReference type="NCBI Taxonomy" id="1233411"/>
    <lineage>
        <taxon>Bacteria</taxon>
        <taxon>Pseudomonadati</taxon>
        <taxon>Pseudomonadota</taxon>
        <taxon>Betaproteobacteria</taxon>
        <taxon>Burkholderiales</taxon>
        <taxon>Sphaerotilaceae</taxon>
        <taxon>Ideonella</taxon>
    </lineage>
</organism>
<evidence type="ECO:0008006" key="3">
    <source>
        <dbReference type="Google" id="ProtNLM"/>
    </source>
</evidence>
<proteinExistence type="predicted"/>
<name>A0ABS5DVC4_9BURK</name>
<protein>
    <recommendedName>
        <fullName evidence="3">Immunity protein 50</fullName>
    </recommendedName>
</protein>
<evidence type="ECO:0000313" key="1">
    <source>
        <dbReference type="EMBL" id="MBQ0935098.1"/>
    </source>
</evidence>
<dbReference type="EMBL" id="JAGQDG010000002">
    <property type="protein sequence ID" value="MBQ0935098.1"/>
    <property type="molecule type" value="Genomic_DNA"/>
</dbReference>
<dbReference type="Proteomes" id="UP000672097">
    <property type="component" value="Unassembled WGS sequence"/>
</dbReference>
<accession>A0ABS5DVC4</accession>
<evidence type="ECO:0000313" key="2">
    <source>
        <dbReference type="Proteomes" id="UP000672097"/>
    </source>
</evidence>
<reference evidence="1 2" key="1">
    <citation type="submission" date="2021-04" db="EMBL/GenBank/DDBJ databases">
        <title>The genome sequence of type strain Ideonella paludis KCTC 32238.</title>
        <authorList>
            <person name="Liu Y."/>
        </authorList>
    </citation>
    <scope>NUCLEOTIDE SEQUENCE [LARGE SCALE GENOMIC DNA]</scope>
    <source>
        <strain evidence="1 2">KCTC 32238</strain>
    </source>
</reference>
<dbReference type="Pfam" id="PF15594">
    <property type="entry name" value="Imm50"/>
    <property type="match status" value="1"/>
</dbReference>
<dbReference type="InterPro" id="IPR028957">
    <property type="entry name" value="Imm50"/>
</dbReference>
<comment type="caution">
    <text evidence="1">The sequence shown here is derived from an EMBL/GenBank/DDBJ whole genome shotgun (WGS) entry which is preliminary data.</text>
</comment>
<sequence length="142" mass="16327">MNISNWLNTSSCVEKIASIFGGSVPRLDELLFDRIQLEQNGNVSMFLIKKTLPPEAPMKWFIKNHDAIQIILEFSGVRKISVAANFGEQYHAQYCQIRSWVQESKFFEVKAEDLCVTLEFAFFNVRFAPFSLQDSEDLPITL</sequence>